<sequence length="102" mass="11518">MRLADKTLRRLIVKTVSGQVLGRVRGFEIEVDDQMITQYTIISSLLRSRQYLVSRAQVRSITMTEMIVDDAIGRQAKGVSRRFFTIKTEPAVTSGSARTVKN</sequence>
<reference evidence="1 2" key="1">
    <citation type="journal article" date="2016" name="Nat. Commun.">
        <title>Thousands of microbial genomes shed light on interconnected biogeochemical processes in an aquifer system.</title>
        <authorList>
            <person name="Anantharaman K."/>
            <person name="Brown C.T."/>
            <person name="Hug L.A."/>
            <person name="Sharon I."/>
            <person name="Castelle C.J."/>
            <person name="Probst A.J."/>
            <person name="Thomas B.C."/>
            <person name="Singh A."/>
            <person name="Wilkins M.J."/>
            <person name="Karaoz U."/>
            <person name="Brodie E.L."/>
            <person name="Williams K.H."/>
            <person name="Hubbard S.S."/>
            <person name="Banfield J.F."/>
        </authorList>
    </citation>
    <scope>NUCLEOTIDE SEQUENCE [LARGE SCALE GENOMIC DNA]</scope>
</reference>
<evidence type="ECO:0000313" key="2">
    <source>
        <dbReference type="Proteomes" id="UP000177040"/>
    </source>
</evidence>
<dbReference type="Proteomes" id="UP000177040">
    <property type="component" value="Unassembled WGS sequence"/>
</dbReference>
<comment type="caution">
    <text evidence="1">The sequence shown here is derived from an EMBL/GenBank/DDBJ whole genome shotgun (WGS) entry which is preliminary data.</text>
</comment>
<dbReference type="EMBL" id="MFQH01000003">
    <property type="protein sequence ID" value="OGH78714.1"/>
    <property type="molecule type" value="Genomic_DNA"/>
</dbReference>
<evidence type="ECO:0008006" key="3">
    <source>
        <dbReference type="Google" id="ProtNLM"/>
    </source>
</evidence>
<organism evidence="1 2">
    <name type="scientific">Candidatus Magasanikbacteria bacterium RIFCSPLOWO2_01_FULL_40_15</name>
    <dbReference type="NCBI Taxonomy" id="1798686"/>
    <lineage>
        <taxon>Bacteria</taxon>
        <taxon>Candidatus Magasanikiibacteriota</taxon>
    </lineage>
</organism>
<dbReference type="AlphaFoldDB" id="A0A1F6N4B5"/>
<protein>
    <recommendedName>
        <fullName evidence="3">PRC-barrel domain-containing protein</fullName>
    </recommendedName>
</protein>
<evidence type="ECO:0000313" key="1">
    <source>
        <dbReference type="EMBL" id="OGH78714.1"/>
    </source>
</evidence>
<gene>
    <name evidence="1" type="ORF">A2983_04410</name>
</gene>
<accession>A0A1F6N4B5</accession>
<name>A0A1F6N4B5_9BACT</name>
<proteinExistence type="predicted"/>